<feature type="domain" description="Senescence" evidence="1">
    <location>
        <begin position="119"/>
        <end position="303"/>
    </location>
</feature>
<evidence type="ECO:0000313" key="2">
    <source>
        <dbReference type="EMBL" id="KAJ3025478.1"/>
    </source>
</evidence>
<dbReference type="PANTHER" id="PTHR21068:SF43">
    <property type="entry name" value="SPARTIN"/>
    <property type="match status" value="1"/>
</dbReference>
<comment type="caution">
    <text evidence="2">The sequence shown here is derived from an EMBL/GenBank/DDBJ whole genome shotgun (WGS) entry which is preliminary data.</text>
</comment>
<gene>
    <name evidence="2" type="ORF">HK097_006678</name>
</gene>
<dbReference type="EMBL" id="JADGJD010003131">
    <property type="protein sequence ID" value="KAJ3025478.1"/>
    <property type="molecule type" value="Genomic_DNA"/>
</dbReference>
<proteinExistence type="predicted"/>
<protein>
    <recommendedName>
        <fullName evidence="1">Senescence domain-containing protein</fullName>
    </recommendedName>
</protein>
<dbReference type="Proteomes" id="UP001212841">
    <property type="component" value="Unassembled WGS sequence"/>
</dbReference>
<keyword evidence="3" id="KW-1185">Reference proteome</keyword>
<evidence type="ECO:0000259" key="1">
    <source>
        <dbReference type="Pfam" id="PF06911"/>
    </source>
</evidence>
<name>A0AAD5RZJ9_9FUNG</name>
<dbReference type="InterPro" id="IPR009686">
    <property type="entry name" value="Senescence/spartin_C"/>
</dbReference>
<dbReference type="Pfam" id="PF06911">
    <property type="entry name" value="Senescence"/>
    <property type="match status" value="1"/>
</dbReference>
<dbReference type="GO" id="GO:0051301">
    <property type="term" value="P:cell division"/>
    <property type="evidence" value="ECO:0007669"/>
    <property type="project" value="TreeGrafter"/>
</dbReference>
<dbReference type="PANTHER" id="PTHR21068">
    <property type="entry name" value="SPARTIN"/>
    <property type="match status" value="1"/>
</dbReference>
<evidence type="ECO:0000313" key="3">
    <source>
        <dbReference type="Proteomes" id="UP001212841"/>
    </source>
</evidence>
<sequence length="308" mass="32680">MRIFVDSTCPAPLLQAFESALGVPQPQQTATLPRYHEEHKNQLALVSEQGEVVGVVAENLQLQEDDGTGVASAEAVVVELDETKLQDPKRFSYVQTPQVEGADKPVPIKARPVRKHAGQILSTAEYMSTGIVTASSYIGAGILSGSETLKKYIKPNEQHTQVSPSTLTAMKTAHDYTSKTAKVTKKAVDTLFDVAVAVGSKVGKPLHRSKPASDGQPKQNSAGWELLVSTAQAAVTVIDAGVEGAKNIARDTATATQSLLRHKYGDQVADVVGHGLGTVGNIGLVYFDAKGVSKRAFIKKAAKEAVLN</sequence>
<organism evidence="2 3">
    <name type="scientific">Rhizophlyctis rosea</name>
    <dbReference type="NCBI Taxonomy" id="64517"/>
    <lineage>
        <taxon>Eukaryota</taxon>
        <taxon>Fungi</taxon>
        <taxon>Fungi incertae sedis</taxon>
        <taxon>Chytridiomycota</taxon>
        <taxon>Chytridiomycota incertae sedis</taxon>
        <taxon>Chytridiomycetes</taxon>
        <taxon>Rhizophlyctidales</taxon>
        <taxon>Rhizophlyctidaceae</taxon>
        <taxon>Rhizophlyctis</taxon>
    </lineage>
</organism>
<dbReference type="AlphaFoldDB" id="A0AAD5RZJ9"/>
<accession>A0AAD5RZJ9</accession>
<reference evidence="2" key="1">
    <citation type="submission" date="2020-05" db="EMBL/GenBank/DDBJ databases">
        <title>Phylogenomic resolution of chytrid fungi.</title>
        <authorList>
            <person name="Stajich J.E."/>
            <person name="Amses K."/>
            <person name="Simmons R."/>
            <person name="Seto K."/>
            <person name="Myers J."/>
            <person name="Bonds A."/>
            <person name="Quandt C.A."/>
            <person name="Barry K."/>
            <person name="Liu P."/>
            <person name="Grigoriev I."/>
            <person name="Longcore J.E."/>
            <person name="James T.Y."/>
        </authorList>
    </citation>
    <scope>NUCLEOTIDE SEQUENCE</scope>
    <source>
        <strain evidence="2">JEL0318</strain>
    </source>
</reference>
<dbReference type="GO" id="GO:0005886">
    <property type="term" value="C:plasma membrane"/>
    <property type="evidence" value="ECO:0007669"/>
    <property type="project" value="TreeGrafter"/>
</dbReference>
<dbReference type="InterPro" id="IPR045036">
    <property type="entry name" value="Spartin-like"/>
</dbReference>
<feature type="non-terminal residue" evidence="2">
    <location>
        <position position="308"/>
    </location>
</feature>